<dbReference type="Pfam" id="PF12706">
    <property type="entry name" value="Lactamase_B_2"/>
    <property type="match status" value="1"/>
</dbReference>
<dbReference type="PANTHER" id="PTHR42663">
    <property type="entry name" value="HYDROLASE C777.06C-RELATED-RELATED"/>
    <property type="match status" value="1"/>
</dbReference>
<sequence>MAIGSMLRFTILGCGSSGGVPRVGGEWGACDPANPKNRRRRCSLLIERVNGAGTTRVLIDTGPDMREQLLSADVSDLDAVCYTHPHADHLHGIDDLRGLAMAHRRRVDVYMDRSTLERAREAFGYCFNGAMGYPPILNAHEITPGEPLTVDGAGGPLTLMPFLQHHGRIDSLGFRAGDVAYSSDLHDLPTSSLQHLADLDVWIVDALRHKTHSSHFTVEQALDWSERIGARRAVLTNLHHDLDYDALMDLVPEWAEPAYDMMVLEHADVPDTSESTVP</sequence>
<name>A0A8B2NLP5_9HYPH</name>
<dbReference type="PANTHER" id="PTHR42663:SF6">
    <property type="entry name" value="HYDROLASE C777.06C-RELATED"/>
    <property type="match status" value="1"/>
</dbReference>
<dbReference type="SUPFAM" id="SSF56281">
    <property type="entry name" value="Metallo-hydrolase/oxidoreductase"/>
    <property type="match status" value="1"/>
</dbReference>
<dbReference type="CDD" id="cd16279">
    <property type="entry name" value="metallo-hydrolase-like_MBL-fold"/>
    <property type="match status" value="1"/>
</dbReference>
<proteinExistence type="predicted"/>
<reference evidence="2 3" key="1">
    <citation type="submission" date="2018-05" db="EMBL/GenBank/DDBJ databases">
        <title>Acuticoccus sediminis sp. nov., isolated from deep-sea sediment of Indian Ocean.</title>
        <authorList>
            <person name="Liu X."/>
            <person name="Lai Q."/>
            <person name="Du Y."/>
            <person name="Sun F."/>
            <person name="Zhang X."/>
            <person name="Wang S."/>
            <person name="Shao Z."/>
        </authorList>
    </citation>
    <scope>NUCLEOTIDE SEQUENCE [LARGE SCALE GENOMIC DNA]</scope>
    <source>
        <strain evidence="2 3">PTG4-2</strain>
    </source>
</reference>
<dbReference type="OrthoDB" id="9781189at2"/>
<dbReference type="SMART" id="SM00849">
    <property type="entry name" value="Lactamase_B"/>
    <property type="match status" value="1"/>
</dbReference>
<dbReference type="AlphaFoldDB" id="A0A8B2NLP5"/>
<evidence type="ECO:0000313" key="2">
    <source>
        <dbReference type="EMBL" id="RAI00596.1"/>
    </source>
</evidence>
<gene>
    <name evidence="2" type="ORF">DLJ53_15155</name>
</gene>
<dbReference type="InterPro" id="IPR036866">
    <property type="entry name" value="RibonucZ/Hydroxyglut_hydro"/>
</dbReference>
<dbReference type="EMBL" id="QHHQ01000003">
    <property type="protein sequence ID" value="RAI00596.1"/>
    <property type="molecule type" value="Genomic_DNA"/>
</dbReference>
<organism evidence="2 3">
    <name type="scientific">Acuticoccus sediminis</name>
    <dbReference type="NCBI Taxonomy" id="2184697"/>
    <lineage>
        <taxon>Bacteria</taxon>
        <taxon>Pseudomonadati</taxon>
        <taxon>Pseudomonadota</taxon>
        <taxon>Alphaproteobacteria</taxon>
        <taxon>Hyphomicrobiales</taxon>
        <taxon>Amorphaceae</taxon>
        <taxon>Acuticoccus</taxon>
    </lineage>
</organism>
<protein>
    <submittedName>
        <fullName evidence="2">Phosphoribosyl 1,2-cyclic phosphodiesterase</fullName>
    </submittedName>
</protein>
<comment type="caution">
    <text evidence="2">The sequence shown here is derived from an EMBL/GenBank/DDBJ whole genome shotgun (WGS) entry which is preliminary data.</text>
</comment>
<dbReference type="Proteomes" id="UP000249590">
    <property type="component" value="Unassembled WGS sequence"/>
</dbReference>
<evidence type="ECO:0000259" key="1">
    <source>
        <dbReference type="SMART" id="SM00849"/>
    </source>
</evidence>
<keyword evidence="3" id="KW-1185">Reference proteome</keyword>
<dbReference type="Gene3D" id="3.60.15.10">
    <property type="entry name" value="Ribonuclease Z/Hydroxyacylglutathione hydrolase-like"/>
    <property type="match status" value="1"/>
</dbReference>
<dbReference type="RefSeq" id="WP_111346683.1">
    <property type="nucleotide sequence ID" value="NZ_JAIWKD010000008.1"/>
</dbReference>
<dbReference type="InterPro" id="IPR001279">
    <property type="entry name" value="Metallo-B-lactamas"/>
</dbReference>
<feature type="domain" description="Metallo-beta-lactamase" evidence="1">
    <location>
        <begin position="40"/>
        <end position="215"/>
    </location>
</feature>
<accession>A0A8B2NLP5</accession>
<evidence type="ECO:0000313" key="3">
    <source>
        <dbReference type="Proteomes" id="UP000249590"/>
    </source>
</evidence>